<protein>
    <submittedName>
        <fullName evidence="2">Uncharacterized protein</fullName>
    </submittedName>
</protein>
<organism evidence="2">
    <name type="scientific">Glycine soja</name>
    <name type="common">Wild soybean</name>
    <dbReference type="NCBI Taxonomy" id="3848"/>
    <lineage>
        <taxon>Eukaryota</taxon>
        <taxon>Viridiplantae</taxon>
        <taxon>Streptophyta</taxon>
        <taxon>Embryophyta</taxon>
        <taxon>Tracheophyta</taxon>
        <taxon>Spermatophyta</taxon>
        <taxon>Magnoliopsida</taxon>
        <taxon>eudicotyledons</taxon>
        <taxon>Gunneridae</taxon>
        <taxon>Pentapetalae</taxon>
        <taxon>rosids</taxon>
        <taxon>fabids</taxon>
        <taxon>Fabales</taxon>
        <taxon>Fabaceae</taxon>
        <taxon>Papilionoideae</taxon>
        <taxon>50 kb inversion clade</taxon>
        <taxon>NPAAA clade</taxon>
        <taxon>indigoferoid/millettioid clade</taxon>
        <taxon>Phaseoleae</taxon>
        <taxon>Glycine</taxon>
        <taxon>Glycine subgen. Soja</taxon>
    </lineage>
</organism>
<dbReference type="Proteomes" id="UP000053555">
    <property type="component" value="Unassembled WGS sequence"/>
</dbReference>
<feature type="region of interest" description="Disordered" evidence="1">
    <location>
        <begin position="1"/>
        <end position="56"/>
    </location>
</feature>
<dbReference type="AlphaFoldDB" id="A0A0B2QTQ1"/>
<accession>A0A0B2QTQ1</accession>
<proteinExistence type="predicted"/>
<name>A0A0B2QTQ1_GLYSO</name>
<sequence>MIHFQNSKEVTKSNPPRGNAVMKALPGGTPNNPYVIKGNYYGDNSQESHNSLLLPPNYYSTEPRMHLW</sequence>
<dbReference type="EMBL" id="KN654936">
    <property type="protein sequence ID" value="KHN24855.1"/>
    <property type="molecule type" value="Genomic_DNA"/>
</dbReference>
<reference evidence="2" key="1">
    <citation type="submission" date="2014-07" db="EMBL/GenBank/DDBJ databases">
        <title>Identification of a novel salt tolerance gene in wild soybean by whole-genome sequencing.</title>
        <authorList>
            <person name="Lam H.-M."/>
            <person name="Qi X."/>
            <person name="Li M.-W."/>
            <person name="Liu X."/>
            <person name="Xie M."/>
            <person name="Ni M."/>
            <person name="Xu X."/>
        </authorList>
    </citation>
    <scope>NUCLEOTIDE SEQUENCE [LARGE SCALE GENOMIC DNA]</scope>
    <source>
        <tissue evidence="2">Root</tissue>
    </source>
</reference>
<evidence type="ECO:0000313" key="2">
    <source>
        <dbReference type="EMBL" id="KHN24855.1"/>
    </source>
</evidence>
<feature type="compositionally biased region" description="Polar residues" evidence="1">
    <location>
        <begin position="1"/>
        <end position="16"/>
    </location>
</feature>
<evidence type="ECO:0000256" key="1">
    <source>
        <dbReference type="SAM" id="MobiDB-lite"/>
    </source>
</evidence>
<gene>
    <name evidence="2" type="ORF">glysoja_040975</name>
</gene>
<feature type="compositionally biased region" description="Polar residues" evidence="1">
    <location>
        <begin position="42"/>
        <end position="51"/>
    </location>
</feature>